<dbReference type="Pfam" id="PF13786">
    <property type="entry name" value="DUF4179"/>
    <property type="match status" value="1"/>
</dbReference>
<evidence type="ECO:0000313" key="5">
    <source>
        <dbReference type="Proteomes" id="UP000661649"/>
    </source>
</evidence>
<dbReference type="Proteomes" id="UP000661649">
    <property type="component" value="Unassembled WGS sequence"/>
</dbReference>
<dbReference type="EMBL" id="JACRTP010000007">
    <property type="protein sequence ID" value="MBC8629645.1"/>
    <property type="molecule type" value="Genomic_DNA"/>
</dbReference>
<reference evidence="4 5" key="1">
    <citation type="submission" date="2020-08" db="EMBL/GenBank/DDBJ databases">
        <title>Genome public.</title>
        <authorList>
            <person name="Liu C."/>
            <person name="Sun Q."/>
        </authorList>
    </citation>
    <scope>NUCLEOTIDE SEQUENCE [LARGE SCALE GENOMIC DNA]</scope>
    <source>
        <strain evidence="4 5">3_YM_SP_D4_24.mj</strain>
    </source>
</reference>
<keyword evidence="2" id="KW-0812">Transmembrane</keyword>
<comment type="caution">
    <text evidence="4">The sequence shown here is derived from an EMBL/GenBank/DDBJ whole genome shotgun (WGS) entry which is preliminary data.</text>
</comment>
<name>A0ABR7PDZ7_9FIRM</name>
<dbReference type="RefSeq" id="WP_187559121.1">
    <property type="nucleotide sequence ID" value="NZ_JACRTP010000007.1"/>
</dbReference>
<keyword evidence="5" id="KW-1185">Reference proteome</keyword>
<dbReference type="InterPro" id="IPR025436">
    <property type="entry name" value="DUF4179"/>
</dbReference>
<organism evidence="4 5">
    <name type="scientific">Blautia stercoris</name>
    <dbReference type="NCBI Taxonomy" id="871664"/>
    <lineage>
        <taxon>Bacteria</taxon>
        <taxon>Bacillati</taxon>
        <taxon>Bacillota</taxon>
        <taxon>Clostridia</taxon>
        <taxon>Lachnospirales</taxon>
        <taxon>Lachnospiraceae</taxon>
        <taxon>Blautia</taxon>
    </lineage>
</organism>
<keyword evidence="2" id="KW-1133">Transmembrane helix</keyword>
<sequence>MIDNKKLKTTLTTNFQLPKQVNQAKEEAFAKIKASKVSEAAKTEVSSTISSTSETAFAPKPVFTSETDFISKPDFTHTPSKSGYKQKFYKGFAAIAASAAIFSIICTANPALADNIPVVGSVFQTLGKSLGFYGDFKHYAKPLDNNSSKDSSADSDASASSGETNTASDSLYSQTQNGTTLTLSEVYCNDSALYLSMTIQTENEFPDCFLNQDQKPIILFGMDSTLNYSFKNTSEDNTLLNAYLDGKQIDSHTYFGVLRLNKEDILTSENESIPDNFNIQLNVKNICGYKPDDSAPEMPQDLKDAYQQAMAENGLDEANYKNFTEEQQEIEHRLFTEMWNRYYERYPDATEGLNHYNTWTLEGDWNFSVDVEKNTSDSITKETKAVDSDGNGILSVTKTPFEISLDVTDPEFKYFAVVLDADGNLLSANGTSGSAYTVAVQDSDVSSISVYLCDYDEYMDELKGYYFSEDYQEKAKTKTFKQLLDEHAVASDTINFKR</sequence>
<dbReference type="Gene3D" id="2.60.40.1630">
    <property type="entry name" value="bacillus anthracis domain"/>
    <property type="match status" value="1"/>
</dbReference>
<accession>A0ABR7PDZ7</accession>
<evidence type="ECO:0000256" key="2">
    <source>
        <dbReference type="SAM" id="Phobius"/>
    </source>
</evidence>
<proteinExistence type="predicted"/>
<evidence type="ECO:0000313" key="4">
    <source>
        <dbReference type="EMBL" id="MBC8629645.1"/>
    </source>
</evidence>
<gene>
    <name evidence="4" type="ORF">H8712_13700</name>
</gene>
<feature type="compositionally biased region" description="Low complexity" evidence="1">
    <location>
        <begin position="148"/>
        <end position="161"/>
    </location>
</feature>
<feature type="region of interest" description="Disordered" evidence="1">
    <location>
        <begin position="145"/>
        <end position="172"/>
    </location>
</feature>
<evidence type="ECO:0000256" key="1">
    <source>
        <dbReference type="SAM" id="MobiDB-lite"/>
    </source>
</evidence>
<feature type="transmembrane region" description="Helical" evidence="2">
    <location>
        <begin position="91"/>
        <end position="112"/>
    </location>
</feature>
<feature type="compositionally biased region" description="Polar residues" evidence="1">
    <location>
        <begin position="162"/>
        <end position="172"/>
    </location>
</feature>
<keyword evidence="2" id="KW-0472">Membrane</keyword>
<protein>
    <submittedName>
        <fullName evidence="4">DUF4179 domain-containing protein</fullName>
    </submittedName>
</protein>
<evidence type="ECO:0000259" key="3">
    <source>
        <dbReference type="Pfam" id="PF13786"/>
    </source>
</evidence>
<feature type="domain" description="DUF4179" evidence="3">
    <location>
        <begin position="85"/>
        <end position="200"/>
    </location>
</feature>